<dbReference type="Pfam" id="PF00689">
    <property type="entry name" value="Cation_ATPase_C"/>
    <property type="match status" value="1"/>
</dbReference>
<dbReference type="SUPFAM" id="SSF81665">
    <property type="entry name" value="Calcium ATPase, transmembrane domain M"/>
    <property type="match status" value="1"/>
</dbReference>
<feature type="transmembrane region" description="Helical" evidence="20">
    <location>
        <begin position="1093"/>
        <end position="1114"/>
    </location>
</feature>
<feature type="compositionally biased region" description="Basic and acidic residues" evidence="22">
    <location>
        <begin position="387"/>
        <end position="397"/>
    </location>
</feature>
<dbReference type="InterPro" id="IPR018303">
    <property type="entry name" value="ATPase_P-typ_P_site"/>
</dbReference>
<evidence type="ECO:0000256" key="22">
    <source>
        <dbReference type="SAM" id="MobiDB-lite"/>
    </source>
</evidence>
<keyword evidence="5" id="KW-0597">Phosphoprotein</keyword>
<organism evidence="24 25">
    <name type="scientific">Elysia crispata</name>
    <name type="common">lettuce slug</name>
    <dbReference type="NCBI Taxonomy" id="231223"/>
    <lineage>
        <taxon>Eukaryota</taxon>
        <taxon>Metazoa</taxon>
        <taxon>Spiralia</taxon>
        <taxon>Lophotrochozoa</taxon>
        <taxon>Mollusca</taxon>
        <taxon>Gastropoda</taxon>
        <taxon>Heterobranchia</taxon>
        <taxon>Euthyneura</taxon>
        <taxon>Panpulmonata</taxon>
        <taxon>Sacoglossa</taxon>
        <taxon>Placobranchoidea</taxon>
        <taxon>Plakobranchidae</taxon>
        <taxon>Elysia</taxon>
    </lineage>
</organism>
<dbReference type="SUPFAM" id="SSF81653">
    <property type="entry name" value="Calcium ATPase, transduction domain A"/>
    <property type="match status" value="1"/>
</dbReference>
<dbReference type="PRINTS" id="PR00119">
    <property type="entry name" value="CATATPASE"/>
</dbReference>
<dbReference type="Proteomes" id="UP001283361">
    <property type="component" value="Unassembled WGS sequence"/>
</dbReference>
<evidence type="ECO:0000256" key="17">
    <source>
        <dbReference type="ARBA" id="ARBA00023008"/>
    </source>
</evidence>
<protein>
    <recommendedName>
        <fullName evidence="20">Calcium-transporting ATPase</fullName>
        <ecNumber evidence="20">7.2.2.10</ecNumber>
    </recommendedName>
</protein>
<dbReference type="Pfam" id="PF12424">
    <property type="entry name" value="ATP_Ca_trans_C"/>
    <property type="match status" value="1"/>
</dbReference>
<dbReference type="InterPro" id="IPR004014">
    <property type="entry name" value="ATPase_P-typ_cation-transptr_N"/>
</dbReference>
<keyword evidence="16 20" id="KW-1133">Transmembrane helix</keyword>
<feature type="region of interest" description="Disordered" evidence="22">
    <location>
        <begin position="1259"/>
        <end position="1336"/>
    </location>
</feature>
<keyword evidence="6 20" id="KW-0109">Calcium transport</keyword>
<dbReference type="FunFam" id="1.20.1110.10:FF:000013">
    <property type="entry name" value="Calcium-transporting ATPase"/>
    <property type="match status" value="1"/>
</dbReference>
<dbReference type="Gene3D" id="2.70.150.10">
    <property type="entry name" value="Calcium-transporting ATPase, cytoplasmic transduction domain A"/>
    <property type="match status" value="1"/>
</dbReference>
<dbReference type="SUPFAM" id="SSF56784">
    <property type="entry name" value="HAD-like"/>
    <property type="match status" value="1"/>
</dbReference>
<comment type="caution">
    <text evidence="20">Lacks conserved residue(s) required for the propagation of feature annotation.</text>
</comment>
<evidence type="ECO:0000256" key="11">
    <source>
        <dbReference type="ARBA" id="ARBA00022837"/>
    </source>
</evidence>
<dbReference type="InterPro" id="IPR044492">
    <property type="entry name" value="P_typ_ATPase_HD_dom"/>
</dbReference>
<feature type="compositionally biased region" description="Basic and acidic residues" evidence="22">
    <location>
        <begin position="341"/>
        <end position="357"/>
    </location>
</feature>
<feature type="transmembrane region" description="Helical" evidence="20">
    <location>
        <begin position="153"/>
        <end position="175"/>
    </location>
</feature>
<comment type="similarity">
    <text evidence="2">Belongs to the cation transport ATPase (P-type) (TC 3.A.3) family. Type IIB subfamily.</text>
</comment>
<dbReference type="PROSITE" id="PS00154">
    <property type="entry name" value="ATPASE_E1_E2"/>
    <property type="match status" value="1"/>
</dbReference>
<feature type="region of interest" description="Disordered" evidence="22">
    <location>
        <begin position="1371"/>
        <end position="1401"/>
    </location>
</feature>
<dbReference type="InterPro" id="IPR059000">
    <property type="entry name" value="ATPase_P-type_domA"/>
</dbReference>
<keyword evidence="17" id="KW-0186">Copper</keyword>
<dbReference type="Gene3D" id="1.20.1110.10">
    <property type="entry name" value="Calcium-transporting ATPase, transmembrane domain"/>
    <property type="match status" value="3"/>
</dbReference>
<feature type="compositionally biased region" description="Low complexity" evidence="22">
    <location>
        <begin position="1280"/>
        <end position="1302"/>
    </location>
</feature>
<keyword evidence="11 20" id="KW-0106">Calcium</keyword>
<comment type="function">
    <text evidence="20">Catalyzes the hydrolysis of ATP coupled with the transport of calcium.</text>
</comment>
<keyword evidence="3 20" id="KW-0813">Transport</keyword>
<feature type="transmembrane region" description="Helical" evidence="20">
    <location>
        <begin position="1022"/>
        <end position="1041"/>
    </location>
</feature>
<dbReference type="SFLD" id="SFLDF00027">
    <property type="entry name" value="p-type_atpase"/>
    <property type="match status" value="1"/>
</dbReference>
<dbReference type="GO" id="GO:0016887">
    <property type="term" value="F:ATP hydrolysis activity"/>
    <property type="evidence" value="ECO:0007669"/>
    <property type="project" value="InterPro"/>
</dbReference>
<evidence type="ECO:0000256" key="8">
    <source>
        <dbReference type="ARBA" id="ARBA00022723"/>
    </source>
</evidence>
<dbReference type="EC" id="7.2.2.10" evidence="20"/>
<dbReference type="PANTHER" id="PTHR24093:SF369">
    <property type="entry name" value="CALCIUM-TRANSPORTING ATPASE"/>
    <property type="match status" value="1"/>
</dbReference>
<keyword evidence="18 20" id="KW-0406">Ion transport</keyword>
<evidence type="ECO:0000256" key="3">
    <source>
        <dbReference type="ARBA" id="ARBA00022448"/>
    </source>
</evidence>
<dbReference type="PANTHER" id="PTHR24093">
    <property type="entry name" value="CATION TRANSPORTING ATPASE"/>
    <property type="match status" value="1"/>
</dbReference>
<dbReference type="GO" id="GO:0006825">
    <property type="term" value="P:copper ion transport"/>
    <property type="evidence" value="ECO:0007669"/>
    <property type="project" value="UniProtKB-KW"/>
</dbReference>
<dbReference type="InterPro" id="IPR023298">
    <property type="entry name" value="ATPase_P-typ_TM_dom_sf"/>
</dbReference>
<dbReference type="InterPro" id="IPR022141">
    <property type="entry name" value="ATP_Ca_trans_C"/>
</dbReference>
<feature type="transmembrane region" description="Helical" evidence="20">
    <location>
        <begin position="459"/>
        <end position="485"/>
    </location>
</feature>
<dbReference type="InterPro" id="IPR008250">
    <property type="entry name" value="ATPase_P-typ_transduc_dom_A_sf"/>
</dbReference>
<dbReference type="Pfam" id="PF00690">
    <property type="entry name" value="Cation_ATPase_N"/>
    <property type="match status" value="1"/>
</dbReference>
<keyword evidence="12 20" id="KW-0067">ATP-binding</keyword>
<evidence type="ECO:0000256" key="4">
    <source>
        <dbReference type="ARBA" id="ARBA00022475"/>
    </source>
</evidence>
<dbReference type="GO" id="GO:0005388">
    <property type="term" value="F:P-type calcium transporter activity"/>
    <property type="evidence" value="ECO:0007669"/>
    <property type="project" value="UniProtKB-EC"/>
</dbReference>
<evidence type="ECO:0000256" key="21">
    <source>
        <dbReference type="SAM" id="Coils"/>
    </source>
</evidence>
<feature type="compositionally biased region" description="Basic residues" evidence="22">
    <location>
        <begin position="1318"/>
        <end position="1332"/>
    </location>
</feature>
<feature type="transmembrane region" description="Helical" evidence="20">
    <location>
        <begin position="413"/>
        <end position="439"/>
    </location>
</feature>
<feature type="compositionally biased region" description="Polar residues" evidence="22">
    <location>
        <begin position="1259"/>
        <end position="1279"/>
    </location>
</feature>
<feature type="domain" description="Cation-transporting P-type ATPase N-terminal" evidence="23">
    <location>
        <begin position="55"/>
        <end position="127"/>
    </location>
</feature>
<evidence type="ECO:0000256" key="9">
    <source>
        <dbReference type="ARBA" id="ARBA00022741"/>
    </source>
</evidence>
<dbReference type="GO" id="GO:0005524">
    <property type="term" value="F:ATP binding"/>
    <property type="evidence" value="ECO:0007669"/>
    <property type="project" value="UniProtKB-KW"/>
</dbReference>
<keyword evidence="7 20" id="KW-0812">Transmembrane</keyword>
<evidence type="ECO:0000256" key="14">
    <source>
        <dbReference type="ARBA" id="ARBA00022860"/>
    </source>
</evidence>
<evidence type="ECO:0000313" key="24">
    <source>
        <dbReference type="EMBL" id="KAK3701282.1"/>
    </source>
</evidence>
<dbReference type="NCBIfam" id="TIGR01494">
    <property type="entry name" value="ATPase_P-type"/>
    <property type="match status" value="3"/>
</dbReference>
<dbReference type="InterPro" id="IPR006068">
    <property type="entry name" value="ATPase_P-typ_cation-transptr_C"/>
</dbReference>
<accession>A0AAE0XQM3</accession>
<reference evidence="24" key="1">
    <citation type="journal article" date="2023" name="G3 (Bethesda)">
        <title>A reference genome for the long-term kleptoplast-retaining sea slug Elysia crispata morphotype clarki.</title>
        <authorList>
            <person name="Eastman K.E."/>
            <person name="Pendleton A.L."/>
            <person name="Shaikh M.A."/>
            <person name="Suttiyut T."/>
            <person name="Ogas R."/>
            <person name="Tomko P."/>
            <person name="Gavelis G."/>
            <person name="Widhalm J.R."/>
            <person name="Wisecaver J.H."/>
        </authorList>
    </citation>
    <scope>NUCLEOTIDE SEQUENCE</scope>
    <source>
        <strain evidence="24">ECLA1</strain>
    </source>
</reference>
<dbReference type="GO" id="GO:0005516">
    <property type="term" value="F:calmodulin binding"/>
    <property type="evidence" value="ECO:0007669"/>
    <property type="project" value="UniProtKB-KW"/>
</dbReference>
<dbReference type="Pfam" id="PF00122">
    <property type="entry name" value="E1-E2_ATPase"/>
    <property type="match status" value="1"/>
</dbReference>
<dbReference type="InterPro" id="IPR023299">
    <property type="entry name" value="ATPase_P-typ_cyto_dom_N"/>
</dbReference>
<feature type="coiled-coil region" evidence="21">
    <location>
        <begin position="1162"/>
        <end position="1189"/>
    </location>
</feature>
<dbReference type="FunFam" id="1.20.1110.10:FF:000002">
    <property type="entry name" value="Calcium-transporting ATPase"/>
    <property type="match status" value="1"/>
</dbReference>
<evidence type="ECO:0000313" key="25">
    <source>
        <dbReference type="Proteomes" id="UP001283361"/>
    </source>
</evidence>
<evidence type="ECO:0000256" key="15">
    <source>
        <dbReference type="ARBA" id="ARBA00022967"/>
    </source>
</evidence>
<keyword evidence="8" id="KW-0479">Metal-binding</keyword>
<comment type="subcellular location">
    <subcellularLocation>
        <location evidence="1">Cell membrane</location>
        <topology evidence="1">Multi-pass membrane protein</topology>
    </subcellularLocation>
    <subcellularLocation>
        <location evidence="20">Membrane</location>
        <topology evidence="20">Multi-pass membrane protein</topology>
    </subcellularLocation>
</comment>
<evidence type="ECO:0000259" key="23">
    <source>
        <dbReference type="SMART" id="SM00831"/>
    </source>
</evidence>
<dbReference type="CDD" id="cd02081">
    <property type="entry name" value="P-type_ATPase_Ca_PMCA-like"/>
    <property type="match status" value="1"/>
</dbReference>
<dbReference type="NCBIfam" id="TIGR01517">
    <property type="entry name" value="ATPase-IIB_Ca"/>
    <property type="match status" value="1"/>
</dbReference>
<feature type="compositionally biased region" description="Basic and acidic residues" evidence="22">
    <location>
        <begin position="310"/>
        <end position="327"/>
    </location>
</feature>
<dbReference type="InterPro" id="IPR036412">
    <property type="entry name" value="HAD-like_sf"/>
</dbReference>
<keyword evidence="4" id="KW-1003">Cell membrane</keyword>
<evidence type="ECO:0000256" key="16">
    <source>
        <dbReference type="ARBA" id="ARBA00022989"/>
    </source>
</evidence>
<evidence type="ECO:0000256" key="5">
    <source>
        <dbReference type="ARBA" id="ARBA00022553"/>
    </source>
</evidence>
<dbReference type="FunFam" id="1.20.1110.10:FF:000001">
    <property type="entry name" value="Calcium-transporting ATPase"/>
    <property type="match status" value="1"/>
</dbReference>
<keyword evidence="9 20" id="KW-0547">Nucleotide-binding</keyword>
<dbReference type="Gene3D" id="3.40.1110.10">
    <property type="entry name" value="Calcium-transporting ATPase, cytoplasmic domain N"/>
    <property type="match status" value="1"/>
</dbReference>
<sequence>MTRFQGRVLSGRPAAPPAAMESGGSGRPYGFSVEELGHLMEHRGREGCDLLKSDKYGGVNNMCRVLKTDHNSGLDGSDLEERRKVFGSNVIPPKPPKSFLQLVWEALQDVTLIILIVAAIISLGLSFYKPPKGDQTKREEDHFKEQQGDIEEAAGWIDGLAILLAVVVVVLVTAFNDWSKEKQFRGLQSRIEHEHKFSTIRRGVVEQIPVGDLVVGDICQVKYGDLLPADGIIIQSNDLRVDESSLTGESDHVNKGVANDPMLLSGTHVMEGSGKMLVTAVGPNSQTGIIFALLNESPEESAEKKKKQKKKEEEDKSAEGDRKDPESTKPLMSSSNNDGGGKGDLDNIQLKIHDGKSNSHGASNAHPDGANSQVNREDADASGAGEAEVKAKSSSRKEKSVLQSKLTRLAIQIGYAGTAIAVLTVIILIMQFCIREFAIRGKSWTAEDTARNIEMFVKYFIIGVTVLVVAVPEGLPLAVTLALAYSVKKMMHDNNLVRHLDACETMGNATAICSDKTGTLTTNRMTVVQSYIGLERNMKTPTFSSINAKLGELLLQSIAINSGYTSKIEAPEHEGELPKQLGNKTECALLGFVKAMGEKYETIREKYKEDSFVKVYTFNSDRKSMGTVINVLDRPGTVRLFCKGASEVVVKKCSYILDNNCVPQPFNTQKQEEVVSSVIEPMASDGLRTICLAYKDFVPEGPKDVNEGSAVGTNWEDEASVMTDLTCVCIVGIEDPVRDEVPEAIMKCQKAGITVRMVTGDNINTARSIASKCGILTPGDGGLVLEGREFNRKVRDETGEVNQDRLDEVWPDLRVLARSSPQDKYVLVKGIIDSKKAATRQVVAVTGDGTNDGPALKKADVGFAMGISGTDVAKEASDIILTDDNFTSIVKAVMWGRNVYDSIAKFLQFQLTVNVVAVLVAFFGACIINDSPLKAIQMLWVNLIMDTLASLALATELPTDELLNRKPYGRTKPLISLTMSKNIVAHAIYQLIVIAVLLFSGPDLLGIDDGIQDVENVHAPPTAHFTMIFNTFVMMTLFNEVNARKIHNQHNIAQGLVSNPIFIGIWIGTIFAQFIIVQFGGVAFHTTKLNASQWLWCLFFGFGTLLWGQLVTLIPDKHLVLPKQCQRKAKEEEEEDQDHDDHVDDPVSGRGQILWVRGLTRLQQQLRVIRAFRSMLEDLEEKRSQSSQQPHHLPAGFPGLRMSRSYHGYHGPRASHFGGGVGSQTGGALCSGGPGKHNDAHPLEGTRLLRASTSPHVVAPTHSSLSHLCPTSSRSNSAHSNTPTTTYYSYSPATVSTTTSTSRAFRKPEHQQQQQQRNHNHHHHQHLGHPKAKSQSYECVPLVSKQSRSHEPGHASKCRARNHTAARGYSFPSLPIVRSGPPIGRDDSFPSPSADHPNALSYPDLVKETETVI</sequence>
<dbReference type="SFLD" id="SFLDS00003">
    <property type="entry name" value="Haloacid_Dehalogenase"/>
    <property type="match status" value="1"/>
</dbReference>
<keyword evidence="21" id="KW-0175">Coiled coil</keyword>
<comment type="catalytic activity">
    <reaction evidence="20">
        <text>Ca(2+)(in) + ATP + H2O = Ca(2+)(out) + ADP + phosphate + H(+)</text>
        <dbReference type="Rhea" id="RHEA:18105"/>
        <dbReference type="ChEBI" id="CHEBI:15377"/>
        <dbReference type="ChEBI" id="CHEBI:15378"/>
        <dbReference type="ChEBI" id="CHEBI:29108"/>
        <dbReference type="ChEBI" id="CHEBI:30616"/>
        <dbReference type="ChEBI" id="CHEBI:43474"/>
        <dbReference type="ChEBI" id="CHEBI:456216"/>
        <dbReference type="EC" id="7.2.2.10"/>
    </reaction>
</comment>
<evidence type="ECO:0000256" key="18">
    <source>
        <dbReference type="ARBA" id="ARBA00023065"/>
    </source>
</evidence>
<dbReference type="InterPro" id="IPR006408">
    <property type="entry name" value="P-type_ATPase_IIB"/>
</dbReference>
<evidence type="ECO:0000256" key="7">
    <source>
        <dbReference type="ARBA" id="ARBA00022692"/>
    </source>
</evidence>
<dbReference type="Pfam" id="PF08282">
    <property type="entry name" value="Hydrolase_3"/>
    <property type="match status" value="1"/>
</dbReference>
<keyword evidence="14" id="KW-0112">Calmodulin-binding</keyword>
<dbReference type="FunFam" id="3.40.50.1000:FF:000144">
    <property type="entry name" value="copper-transporting ATPase 1 isoform X2"/>
    <property type="match status" value="1"/>
</dbReference>
<gene>
    <name evidence="24" type="ORF">RRG08_066775</name>
</gene>
<evidence type="ECO:0000256" key="1">
    <source>
        <dbReference type="ARBA" id="ARBA00004651"/>
    </source>
</evidence>
<dbReference type="SFLD" id="SFLDG00002">
    <property type="entry name" value="C1.7:_P-type_atpase_like"/>
    <property type="match status" value="1"/>
</dbReference>
<feature type="region of interest" description="Disordered" evidence="22">
    <location>
        <begin position="294"/>
        <end position="397"/>
    </location>
</feature>
<name>A0AAE0XQM3_9GAST</name>
<keyword evidence="10" id="KW-0187">Copper transport</keyword>
<dbReference type="GO" id="GO:0046872">
    <property type="term" value="F:metal ion binding"/>
    <property type="evidence" value="ECO:0007669"/>
    <property type="project" value="UniProtKB-KW"/>
</dbReference>
<dbReference type="EMBL" id="JAWDGP010007896">
    <property type="protein sequence ID" value="KAK3701282.1"/>
    <property type="molecule type" value="Genomic_DNA"/>
</dbReference>
<evidence type="ECO:0000256" key="2">
    <source>
        <dbReference type="ARBA" id="ARBA00006124"/>
    </source>
</evidence>
<feature type="transmembrane region" description="Helical" evidence="20">
    <location>
        <begin position="110"/>
        <end position="128"/>
    </location>
</feature>
<dbReference type="GO" id="GO:0005886">
    <property type="term" value="C:plasma membrane"/>
    <property type="evidence" value="ECO:0007669"/>
    <property type="project" value="UniProtKB-SubCell"/>
</dbReference>
<evidence type="ECO:0000256" key="13">
    <source>
        <dbReference type="ARBA" id="ARBA00022842"/>
    </source>
</evidence>
<evidence type="ECO:0000256" key="20">
    <source>
        <dbReference type="RuleBase" id="RU361146"/>
    </source>
</evidence>
<evidence type="ECO:0000256" key="19">
    <source>
        <dbReference type="ARBA" id="ARBA00023136"/>
    </source>
</evidence>
<evidence type="ECO:0000256" key="6">
    <source>
        <dbReference type="ARBA" id="ARBA00022568"/>
    </source>
</evidence>
<keyword evidence="13" id="KW-0460">Magnesium</keyword>
<dbReference type="Pfam" id="PF13246">
    <property type="entry name" value="Cation_ATPase"/>
    <property type="match status" value="1"/>
</dbReference>
<keyword evidence="25" id="KW-1185">Reference proteome</keyword>
<evidence type="ECO:0000256" key="10">
    <source>
        <dbReference type="ARBA" id="ARBA00022796"/>
    </source>
</evidence>
<feature type="transmembrane region" description="Helical" evidence="20">
    <location>
        <begin position="983"/>
        <end position="1002"/>
    </location>
</feature>
<keyword evidence="15" id="KW-1278">Translocase</keyword>
<feature type="transmembrane region" description="Helical" evidence="20">
    <location>
        <begin position="1061"/>
        <end position="1081"/>
    </location>
</feature>
<keyword evidence="19 20" id="KW-0472">Membrane</keyword>
<feature type="region of interest" description="Disordered" evidence="22">
    <location>
        <begin position="1"/>
        <end position="26"/>
    </location>
</feature>
<dbReference type="GO" id="GO:0051480">
    <property type="term" value="P:regulation of cytosolic calcium ion concentration"/>
    <property type="evidence" value="ECO:0007669"/>
    <property type="project" value="TreeGrafter"/>
</dbReference>
<feature type="transmembrane region" description="Helical" evidence="20">
    <location>
        <begin position="906"/>
        <end position="928"/>
    </location>
</feature>
<dbReference type="InterPro" id="IPR001757">
    <property type="entry name" value="P_typ_ATPase"/>
</dbReference>
<comment type="caution">
    <text evidence="24">The sequence shown here is derived from an EMBL/GenBank/DDBJ whole genome shotgun (WGS) entry which is preliminary data.</text>
</comment>
<dbReference type="FunFam" id="2.70.150.10:FF:000001">
    <property type="entry name" value="Calcium-transporting ATPase"/>
    <property type="match status" value="1"/>
</dbReference>
<proteinExistence type="inferred from homology"/>
<dbReference type="SMART" id="SM00831">
    <property type="entry name" value="Cation_ATPase_N"/>
    <property type="match status" value="1"/>
</dbReference>
<evidence type="ECO:0000256" key="12">
    <source>
        <dbReference type="ARBA" id="ARBA00022840"/>
    </source>
</evidence>
<dbReference type="SUPFAM" id="SSF81660">
    <property type="entry name" value="Metal cation-transporting ATPase, ATP-binding domain N"/>
    <property type="match status" value="1"/>
</dbReference>